<accession>A0A9P0F630</accession>
<dbReference type="SUPFAM" id="SSF47661">
    <property type="entry name" value="t-snare proteins"/>
    <property type="match status" value="1"/>
</dbReference>
<dbReference type="EMBL" id="OU963866">
    <property type="protein sequence ID" value="CAH0390555.1"/>
    <property type="molecule type" value="Genomic_DNA"/>
</dbReference>
<protein>
    <submittedName>
        <fullName evidence="1">Uncharacterized protein</fullName>
    </submittedName>
</protein>
<dbReference type="AlphaFoldDB" id="A0A9P0F630"/>
<dbReference type="GO" id="GO:0016020">
    <property type="term" value="C:membrane"/>
    <property type="evidence" value="ECO:0007669"/>
    <property type="project" value="InterPro"/>
</dbReference>
<organism evidence="1 2">
    <name type="scientific">Bemisia tabaci</name>
    <name type="common">Sweetpotato whitefly</name>
    <name type="synonym">Aleurodes tabaci</name>
    <dbReference type="NCBI Taxonomy" id="7038"/>
    <lineage>
        <taxon>Eukaryota</taxon>
        <taxon>Metazoa</taxon>
        <taxon>Ecdysozoa</taxon>
        <taxon>Arthropoda</taxon>
        <taxon>Hexapoda</taxon>
        <taxon>Insecta</taxon>
        <taxon>Pterygota</taxon>
        <taxon>Neoptera</taxon>
        <taxon>Paraneoptera</taxon>
        <taxon>Hemiptera</taxon>
        <taxon>Sternorrhyncha</taxon>
        <taxon>Aleyrodoidea</taxon>
        <taxon>Aleyrodidae</taxon>
        <taxon>Aleyrodinae</taxon>
        <taxon>Bemisia</taxon>
    </lineage>
</organism>
<evidence type="ECO:0000313" key="2">
    <source>
        <dbReference type="Proteomes" id="UP001152759"/>
    </source>
</evidence>
<proteinExistence type="predicted"/>
<dbReference type="Gene3D" id="1.20.58.70">
    <property type="match status" value="1"/>
</dbReference>
<name>A0A9P0F630_BEMTA</name>
<dbReference type="InterPro" id="IPR010989">
    <property type="entry name" value="SNARE"/>
</dbReference>
<sequence>MYNDGVKLGNKVLEIASSHPHPSLGHSYQVLITARVASKHGYPCFIAQWNKPLGEVEEIREMIDLIQRNVEEVKKKHSAILSAPQTDESK</sequence>
<reference evidence="1" key="1">
    <citation type="submission" date="2021-12" db="EMBL/GenBank/DDBJ databases">
        <authorList>
            <person name="King R."/>
        </authorList>
    </citation>
    <scope>NUCLEOTIDE SEQUENCE</scope>
</reference>
<evidence type="ECO:0000313" key="1">
    <source>
        <dbReference type="EMBL" id="CAH0390555.1"/>
    </source>
</evidence>
<keyword evidence="2" id="KW-1185">Reference proteome</keyword>
<dbReference type="Proteomes" id="UP001152759">
    <property type="component" value="Chromosome 5"/>
</dbReference>
<gene>
    <name evidence="1" type="ORF">BEMITA_LOCUS9265</name>
</gene>
<dbReference type="GO" id="GO:0016192">
    <property type="term" value="P:vesicle-mediated transport"/>
    <property type="evidence" value="ECO:0007669"/>
    <property type="project" value="InterPro"/>
</dbReference>